<organism evidence="2">
    <name type="scientific">Entomoneis paludosa</name>
    <dbReference type="NCBI Taxonomy" id="265537"/>
    <lineage>
        <taxon>Eukaryota</taxon>
        <taxon>Sar</taxon>
        <taxon>Stramenopiles</taxon>
        <taxon>Ochrophyta</taxon>
        <taxon>Bacillariophyta</taxon>
        <taxon>Bacillariophyceae</taxon>
        <taxon>Bacillariophycidae</taxon>
        <taxon>Entomoneidaceae</taxon>
        <taxon>Entomoneis</taxon>
    </lineage>
</organism>
<evidence type="ECO:0000256" key="1">
    <source>
        <dbReference type="SAM" id="MobiDB-lite"/>
    </source>
</evidence>
<reference evidence="2" key="1">
    <citation type="submission" date="2021-01" db="EMBL/GenBank/DDBJ databases">
        <authorList>
            <person name="Corre E."/>
            <person name="Pelletier E."/>
            <person name="Niang G."/>
            <person name="Scheremetjew M."/>
            <person name="Finn R."/>
            <person name="Kale V."/>
            <person name="Holt S."/>
            <person name="Cochrane G."/>
            <person name="Meng A."/>
            <person name="Brown T."/>
            <person name="Cohen L."/>
        </authorList>
    </citation>
    <scope>NUCLEOTIDE SEQUENCE</scope>
    <source>
        <strain evidence="2">CCMP125</strain>
    </source>
</reference>
<proteinExistence type="predicted"/>
<sequence>MTFPQHLQDIMDNTELVVVTDNCKTHECVRSRGSHAPMRRHSDLLPRMPRSSALMEDDKQQQYPGDMPMRRASEPLQSRWEASCCKSDSAPLMKTRGDGAMSLSQVIRSSGSSGLKKSDLLTRSYSEPTESFSEMLANLDLDDM</sequence>
<accession>A0A7S3DMJ8</accession>
<feature type="region of interest" description="Disordered" evidence="1">
    <location>
        <begin position="31"/>
        <end position="129"/>
    </location>
</feature>
<dbReference type="EMBL" id="HBHT01012492">
    <property type="protein sequence ID" value="CAD9957680.1"/>
    <property type="molecule type" value="Transcribed_RNA"/>
</dbReference>
<protein>
    <submittedName>
        <fullName evidence="2">Uncharacterized protein</fullName>
    </submittedName>
</protein>
<gene>
    <name evidence="2" type="ORF">APAL1065_LOCUS8377</name>
</gene>
<dbReference type="AlphaFoldDB" id="A0A7S3DMJ8"/>
<name>A0A7S3DMJ8_9STRA</name>
<evidence type="ECO:0000313" key="2">
    <source>
        <dbReference type="EMBL" id="CAD9957680.1"/>
    </source>
</evidence>